<name>W3WT82_PESFW</name>
<dbReference type="InterPro" id="IPR029069">
    <property type="entry name" value="HotDog_dom_sf"/>
</dbReference>
<evidence type="ECO:0008006" key="5">
    <source>
        <dbReference type="Google" id="ProtNLM"/>
    </source>
</evidence>
<dbReference type="OMA" id="LVDMFPM"/>
<keyword evidence="4" id="KW-1185">Reference proteome</keyword>
<dbReference type="InterPro" id="IPR049450">
    <property type="entry name" value="ACOT8-like_C"/>
</dbReference>
<organism evidence="3 4">
    <name type="scientific">Pestalotiopsis fici (strain W106-1 / CGMCC3.15140)</name>
    <dbReference type="NCBI Taxonomy" id="1229662"/>
    <lineage>
        <taxon>Eukaryota</taxon>
        <taxon>Fungi</taxon>
        <taxon>Dikarya</taxon>
        <taxon>Ascomycota</taxon>
        <taxon>Pezizomycotina</taxon>
        <taxon>Sordariomycetes</taxon>
        <taxon>Xylariomycetidae</taxon>
        <taxon>Amphisphaeriales</taxon>
        <taxon>Sporocadaceae</taxon>
        <taxon>Pestalotiopsis</taxon>
    </lineage>
</organism>
<dbReference type="InterPro" id="IPR049449">
    <property type="entry name" value="TesB_ACOT8-like_N"/>
</dbReference>
<dbReference type="Pfam" id="PF13622">
    <property type="entry name" value="4HBT_3"/>
    <property type="match status" value="1"/>
</dbReference>
<dbReference type="InterPro" id="IPR042171">
    <property type="entry name" value="Acyl-CoA_hotdog"/>
</dbReference>
<feature type="domain" description="Acyl-CoA thioesterase-like C-terminal" evidence="2">
    <location>
        <begin position="168"/>
        <end position="293"/>
    </location>
</feature>
<dbReference type="SUPFAM" id="SSF54637">
    <property type="entry name" value="Thioesterase/thiol ester dehydrase-isomerase"/>
    <property type="match status" value="2"/>
</dbReference>
<dbReference type="STRING" id="1229662.W3WT82"/>
<dbReference type="HOGENOM" id="CLU_050730_0_0_1"/>
<dbReference type="PANTHER" id="PTHR38110">
    <property type="entry name" value="CHROMOSOME 23, WHOLE GENOME SHOTGUN SEQUENCE"/>
    <property type="match status" value="1"/>
</dbReference>
<dbReference type="InterPro" id="IPR052389">
    <property type="entry name" value="Sec_Metab_Biosynth-Assoc"/>
</dbReference>
<evidence type="ECO:0000313" key="3">
    <source>
        <dbReference type="EMBL" id="ETS76036.1"/>
    </source>
</evidence>
<accession>W3WT82</accession>
<dbReference type="RefSeq" id="XP_007839752.1">
    <property type="nucleotide sequence ID" value="XM_007841561.1"/>
</dbReference>
<gene>
    <name evidence="3" type="ORF">PFICI_12980</name>
</gene>
<evidence type="ECO:0000259" key="1">
    <source>
        <dbReference type="Pfam" id="PF13622"/>
    </source>
</evidence>
<dbReference type="EMBL" id="KI912118">
    <property type="protein sequence ID" value="ETS76036.1"/>
    <property type="molecule type" value="Genomic_DNA"/>
</dbReference>
<dbReference type="AlphaFoldDB" id="W3WT82"/>
<evidence type="ECO:0000313" key="4">
    <source>
        <dbReference type="Proteomes" id="UP000030651"/>
    </source>
</evidence>
<reference evidence="4" key="1">
    <citation type="journal article" date="2015" name="BMC Genomics">
        <title>Genomic and transcriptomic analysis of the endophytic fungus Pestalotiopsis fici reveals its lifestyle and high potential for synthesis of natural products.</title>
        <authorList>
            <person name="Wang X."/>
            <person name="Zhang X."/>
            <person name="Liu L."/>
            <person name="Xiang M."/>
            <person name="Wang W."/>
            <person name="Sun X."/>
            <person name="Che Y."/>
            <person name="Guo L."/>
            <person name="Liu G."/>
            <person name="Guo L."/>
            <person name="Wang C."/>
            <person name="Yin W.B."/>
            <person name="Stadler M."/>
            <person name="Zhang X."/>
            <person name="Liu X."/>
        </authorList>
    </citation>
    <scope>NUCLEOTIDE SEQUENCE [LARGE SCALE GENOMIC DNA]</scope>
    <source>
        <strain evidence="4">W106-1 / CGMCC3.15140</strain>
    </source>
</reference>
<dbReference type="Gene3D" id="2.40.160.210">
    <property type="entry name" value="Acyl-CoA thioesterase, double hotdog domain"/>
    <property type="match status" value="1"/>
</dbReference>
<dbReference type="KEGG" id="pfy:PFICI_12980"/>
<dbReference type="Pfam" id="PF20789">
    <property type="entry name" value="4HBT_3C"/>
    <property type="match status" value="1"/>
</dbReference>
<protein>
    <recommendedName>
        <fullName evidence="5">Thioesterase domain-containing protein</fullName>
    </recommendedName>
</protein>
<dbReference type="InParanoid" id="W3WT82"/>
<evidence type="ECO:0000259" key="2">
    <source>
        <dbReference type="Pfam" id="PF20789"/>
    </source>
</evidence>
<dbReference type="OrthoDB" id="2532955at2759"/>
<feature type="domain" description="Acyl-CoA thioesterase-like N-terminal HotDog" evidence="1">
    <location>
        <begin position="23"/>
        <end position="108"/>
    </location>
</feature>
<sequence>MASFAQILKVTAIDSHSYRVNFTDEWCIGSVPNGGVVTSVLQSVAREHFLTTLKSQNQPDCISLHADFVQRTSAGPAVVQVEDLKLGRQTSTVRLTLVQEGRKEVLVVLTHANIALESGLSLPTAWRLDPPPPPADLVKMAAHGTDGTWTEWKSPRPDFRKASLNANMYTVRQSGRVDRGVVEQWIKLKSGENFTNTSLGFLSDMFPLMVESYSEDEDAMASASVSQRQLYRHWYPTLALNLDVKKLLPEGGAKWMFVRVQSKMIANGRKDLEVIIMDQENEIVALSHHVAMILDASRNIAKRGESGSSESNSSKL</sequence>
<dbReference type="eggNOG" id="ENOG502S4UX">
    <property type="taxonomic scope" value="Eukaryota"/>
</dbReference>
<dbReference type="GeneID" id="19277993"/>
<proteinExistence type="predicted"/>
<dbReference type="Proteomes" id="UP000030651">
    <property type="component" value="Unassembled WGS sequence"/>
</dbReference>
<dbReference type="PANTHER" id="PTHR38110:SF1">
    <property type="entry name" value="THIOESTERASE DOMAIN-CONTAINING PROTEIN"/>
    <property type="match status" value="1"/>
</dbReference>